<keyword evidence="2" id="KW-0808">Transferase</keyword>
<dbReference type="InterPro" id="IPR000182">
    <property type="entry name" value="GNAT_dom"/>
</dbReference>
<evidence type="ECO:0000313" key="2">
    <source>
        <dbReference type="EMBL" id="SDJ15598.1"/>
    </source>
</evidence>
<keyword evidence="3" id="KW-1185">Reference proteome</keyword>
<dbReference type="GO" id="GO:0016747">
    <property type="term" value="F:acyltransferase activity, transferring groups other than amino-acyl groups"/>
    <property type="evidence" value="ECO:0007669"/>
    <property type="project" value="InterPro"/>
</dbReference>
<accession>A0A1G8RF45</accession>
<gene>
    <name evidence="2" type="ORF">SAMN05421869_10952</name>
</gene>
<dbReference type="Gene3D" id="3.40.630.30">
    <property type="match status" value="1"/>
</dbReference>
<organism evidence="2 3">
    <name type="scientific">Nonomuraea jiangxiensis</name>
    <dbReference type="NCBI Taxonomy" id="633440"/>
    <lineage>
        <taxon>Bacteria</taxon>
        <taxon>Bacillati</taxon>
        <taxon>Actinomycetota</taxon>
        <taxon>Actinomycetes</taxon>
        <taxon>Streptosporangiales</taxon>
        <taxon>Streptosporangiaceae</taxon>
        <taxon>Nonomuraea</taxon>
    </lineage>
</organism>
<dbReference type="SUPFAM" id="SSF55729">
    <property type="entry name" value="Acyl-CoA N-acyltransferases (Nat)"/>
    <property type="match status" value="1"/>
</dbReference>
<sequence length="231" mass="24406">MSVRDVDLLRIETGVIWRLDDRGRLPGPEELVVGVAADGLTAAVGASVPGPLAARLLDLVAGAAPSPPGTPPAVLARCRELLEADLTVSGGPSYLVRPPVRFDAPVEVLRSDDPAHARRVRPLRPVGWEPEEWEVLADGGPGAPWAMVVKDDQVVAVCHSARLTSAGAEAGTWTAPAFRGRGYAAATTAAWAGLLPGIPLFYSTSADNRSSQRVAARLGLRPLGWLWHLTR</sequence>
<dbReference type="InterPro" id="IPR016181">
    <property type="entry name" value="Acyl_CoA_acyltransferase"/>
</dbReference>
<name>A0A1G8RF45_9ACTN</name>
<dbReference type="STRING" id="633440.SAMN05421869_10952"/>
<evidence type="ECO:0000313" key="3">
    <source>
        <dbReference type="Proteomes" id="UP000199202"/>
    </source>
</evidence>
<dbReference type="AlphaFoldDB" id="A0A1G8RF45"/>
<feature type="domain" description="N-acetyltransferase" evidence="1">
    <location>
        <begin position="107"/>
        <end position="231"/>
    </location>
</feature>
<proteinExistence type="predicted"/>
<dbReference type="PROSITE" id="PS51186">
    <property type="entry name" value="GNAT"/>
    <property type="match status" value="1"/>
</dbReference>
<dbReference type="RefSeq" id="WP_218135880.1">
    <property type="nucleotide sequence ID" value="NZ_FNDJ01000009.1"/>
</dbReference>
<reference evidence="2 3" key="1">
    <citation type="submission" date="2016-10" db="EMBL/GenBank/DDBJ databases">
        <authorList>
            <person name="de Groot N.N."/>
        </authorList>
    </citation>
    <scope>NUCLEOTIDE SEQUENCE [LARGE SCALE GENOMIC DNA]</scope>
    <source>
        <strain evidence="2 3">CGMCC 4.6533</strain>
    </source>
</reference>
<dbReference type="Proteomes" id="UP000199202">
    <property type="component" value="Unassembled WGS sequence"/>
</dbReference>
<dbReference type="EMBL" id="FNDJ01000009">
    <property type="protein sequence ID" value="SDJ15598.1"/>
    <property type="molecule type" value="Genomic_DNA"/>
</dbReference>
<dbReference type="Pfam" id="PF13302">
    <property type="entry name" value="Acetyltransf_3"/>
    <property type="match status" value="1"/>
</dbReference>
<evidence type="ECO:0000259" key="1">
    <source>
        <dbReference type="PROSITE" id="PS51186"/>
    </source>
</evidence>
<protein>
    <submittedName>
        <fullName evidence="2">Predicted acetyltransferase, GNAT family</fullName>
    </submittedName>
</protein>